<gene>
    <name evidence="4" type="ORF">TASK_LOCUS829</name>
</gene>
<evidence type="ECO:0000256" key="1">
    <source>
        <dbReference type="ARBA" id="ARBA00007917"/>
    </source>
</evidence>
<dbReference type="WBParaSite" id="TASK_0000082801-mRNA-1">
    <property type="protein sequence ID" value="TASK_0000082801-mRNA-1"/>
    <property type="gene ID" value="TASK_0000082801"/>
</dbReference>
<evidence type="ECO:0000313" key="6">
    <source>
        <dbReference type="WBParaSite" id="TASK_0000082801-mRNA-1"/>
    </source>
</evidence>
<proteinExistence type="inferred from homology"/>
<dbReference type="EMBL" id="UYRS01000133">
    <property type="protein sequence ID" value="VDK21934.1"/>
    <property type="molecule type" value="Genomic_DNA"/>
</dbReference>
<dbReference type="Pfam" id="PF10170">
    <property type="entry name" value="C6_DPF"/>
    <property type="match status" value="1"/>
</dbReference>
<accession>A0A0R3VU59</accession>
<dbReference type="OrthoDB" id="191995at2759"/>
<feature type="domain" description="Cysteine-rich DPF motif" evidence="3">
    <location>
        <begin position="3"/>
        <end position="72"/>
    </location>
</feature>
<dbReference type="Proteomes" id="UP000282613">
    <property type="component" value="Unassembled WGS sequence"/>
</dbReference>
<dbReference type="PANTHER" id="PTHR31849">
    <property type="entry name" value="CYSTEINE-RICH PDF MOTIF DOMAIN-CONTAINING PROTEIN 1"/>
    <property type="match status" value="1"/>
</dbReference>
<keyword evidence="5" id="KW-1185">Reference proteome</keyword>
<reference evidence="4 5" key="2">
    <citation type="submission" date="2018-11" db="EMBL/GenBank/DDBJ databases">
        <authorList>
            <consortium name="Pathogen Informatics"/>
        </authorList>
    </citation>
    <scope>NUCLEOTIDE SEQUENCE [LARGE SCALE GENOMIC DNA]</scope>
</reference>
<evidence type="ECO:0000256" key="2">
    <source>
        <dbReference type="ARBA" id="ARBA00014801"/>
    </source>
</evidence>
<dbReference type="InterPro" id="IPR042426">
    <property type="entry name" value="CDPF1"/>
</dbReference>
<dbReference type="InterPro" id="IPR018785">
    <property type="entry name" value="CDPF1_dom"/>
</dbReference>
<sequence length="79" mass="8758">MTTFSLLEDAYIMRDPFVDGGSGGIIIGADCCVCKAGVCVSPECSFFYAKRYCKDCAIKNSDHFPEEIRKELLRSLKGH</sequence>
<organism evidence="6">
    <name type="scientific">Taenia asiatica</name>
    <name type="common">Asian tapeworm</name>
    <dbReference type="NCBI Taxonomy" id="60517"/>
    <lineage>
        <taxon>Eukaryota</taxon>
        <taxon>Metazoa</taxon>
        <taxon>Spiralia</taxon>
        <taxon>Lophotrochozoa</taxon>
        <taxon>Platyhelminthes</taxon>
        <taxon>Cestoda</taxon>
        <taxon>Eucestoda</taxon>
        <taxon>Cyclophyllidea</taxon>
        <taxon>Taeniidae</taxon>
        <taxon>Taenia</taxon>
    </lineage>
</organism>
<dbReference type="PRINTS" id="PR01995">
    <property type="entry name" value="UPF0595"/>
</dbReference>
<reference evidence="6" key="1">
    <citation type="submission" date="2017-02" db="UniProtKB">
        <authorList>
            <consortium name="WormBaseParasite"/>
        </authorList>
    </citation>
    <scope>IDENTIFICATION</scope>
</reference>
<dbReference type="AlphaFoldDB" id="A0A0R3VU59"/>
<dbReference type="PANTHER" id="PTHR31849:SF1">
    <property type="entry name" value="CYSTEINE-RICH DPF MOTIF DOMAIN-CONTAINING PROTEIN 1"/>
    <property type="match status" value="1"/>
</dbReference>
<name>A0A0R3VU59_TAEAS</name>
<evidence type="ECO:0000259" key="3">
    <source>
        <dbReference type="Pfam" id="PF10170"/>
    </source>
</evidence>
<comment type="similarity">
    <text evidence="1">Belongs to the CDPF1 family.</text>
</comment>
<evidence type="ECO:0000313" key="5">
    <source>
        <dbReference type="Proteomes" id="UP000282613"/>
    </source>
</evidence>
<protein>
    <recommendedName>
        <fullName evidence="2">Cysteine-rich DPF motif domain-containing protein 1</fullName>
    </recommendedName>
</protein>
<evidence type="ECO:0000313" key="4">
    <source>
        <dbReference type="EMBL" id="VDK21934.1"/>
    </source>
</evidence>